<evidence type="ECO:0000313" key="10">
    <source>
        <dbReference type="Proteomes" id="UP000316560"/>
    </source>
</evidence>
<comment type="subcellular location">
    <subcellularLocation>
        <location evidence="1 7">Cell membrane</location>
        <topology evidence="1 7">Multi-pass membrane protein</topology>
    </subcellularLocation>
</comment>
<evidence type="ECO:0000256" key="5">
    <source>
        <dbReference type="ARBA" id="ARBA00022989"/>
    </source>
</evidence>
<dbReference type="AlphaFoldDB" id="A0A8H2K9X8"/>
<evidence type="ECO:0000256" key="3">
    <source>
        <dbReference type="ARBA" id="ARBA00022475"/>
    </source>
</evidence>
<dbReference type="GO" id="GO:0005886">
    <property type="term" value="C:plasma membrane"/>
    <property type="evidence" value="ECO:0007669"/>
    <property type="project" value="UniProtKB-SubCell"/>
</dbReference>
<dbReference type="PANTHER" id="PTHR30043:SF1">
    <property type="entry name" value="ABC TRANSPORT SYSTEM PERMEASE PROTEIN P69"/>
    <property type="match status" value="1"/>
</dbReference>
<evidence type="ECO:0000256" key="6">
    <source>
        <dbReference type="ARBA" id="ARBA00023136"/>
    </source>
</evidence>
<dbReference type="Proteomes" id="UP000316560">
    <property type="component" value="Unassembled WGS sequence"/>
</dbReference>
<dbReference type="InterPro" id="IPR000515">
    <property type="entry name" value="MetI-like"/>
</dbReference>
<evidence type="ECO:0000259" key="8">
    <source>
        <dbReference type="PROSITE" id="PS50928"/>
    </source>
</evidence>
<keyword evidence="6 7" id="KW-0472">Membrane</keyword>
<dbReference type="EMBL" id="VFRA01000001">
    <property type="protein sequence ID" value="TQO20837.1"/>
    <property type="molecule type" value="Genomic_DNA"/>
</dbReference>
<evidence type="ECO:0000313" key="9">
    <source>
        <dbReference type="EMBL" id="TQO20837.1"/>
    </source>
</evidence>
<evidence type="ECO:0000256" key="4">
    <source>
        <dbReference type="ARBA" id="ARBA00022692"/>
    </source>
</evidence>
<feature type="transmembrane region" description="Helical" evidence="7">
    <location>
        <begin position="20"/>
        <end position="42"/>
    </location>
</feature>
<dbReference type="InterPro" id="IPR035906">
    <property type="entry name" value="MetI-like_sf"/>
</dbReference>
<proteinExistence type="inferred from homology"/>
<sequence>MTAPAPSVARPTKPRTNWPLWALLAAAAAMSVWSGIGIEFDLRPLFEDFGRGWFIIREFFAPNWAFIGRTIPAWTETLSIAVIASLVGCTIALVMSMLASQVTARSNWVYRSAKFVLSLVRSLPDVGYGLLLVALVGVGSLAGILALTMFNIGIVAKLTSETIDGVDPGPLEAADASGADVVQRARMAVLPQILPSYLSYCLYVFELNIRASVIIGIVGGGGIGAIIAVELSRFNYDNLSAIIVLLIVVVFAIDQFSRALRRRLV</sequence>
<reference evidence="9 10" key="1">
    <citation type="submission" date="2019-06" db="EMBL/GenBank/DDBJ databases">
        <title>Sequencing the genomes of 1000 actinobacteria strains.</title>
        <authorList>
            <person name="Klenk H.-P."/>
        </authorList>
    </citation>
    <scope>NUCLEOTIDE SEQUENCE [LARGE SCALE GENOMIC DNA]</scope>
    <source>
        <strain evidence="9 10">DSM 21947</strain>
    </source>
</reference>
<dbReference type="InterPro" id="IPR005769">
    <property type="entry name" value="PhnE/PtxC"/>
</dbReference>
<protein>
    <submittedName>
        <fullName evidence="9">Phosphonate transport system permease protein</fullName>
    </submittedName>
</protein>
<dbReference type="GO" id="GO:0015416">
    <property type="term" value="F:ABC-type phosphonate transporter activity"/>
    <property type="evidence" value="ECO:0007669"/>
    <property type="project" value="InterPro"/>
</dbReference>
<feature type="transmembrane region" description="Helical" evidence="7">
    <location>
        <begin position="234"/>
        <end position="253"/>
    </location>
</feature>
<dbReference type="RefSeq" id="WP_141991090.1">
    <property type="nucleotide sequence ID" value="NZ_VFRA01000001.1"/>
</dbReference>
<evidence type="ECO:0000256" key="1">
    <source>
        <dbReference type="ARBA" id="ARBA00004651"/>
    </source>
</evidence>
<feature type="transmembrane region" description="Helical" evidence="7">
    <location>
        <begin position="207"/>
        <end position="228"/>
    </location>
</feature>
<keyword evidence="4 7" id="KW-0812">Transmembrane</keyword>
<dbReference type="NCBIfam" id="TIGR01097">
    <property type="entry name" value="PhnE"/>
    <property type="match status" value="1"/>
</dbReference>
<dbReference type="PROSITE" id="PS50928">
    <property type="entry name" value="ABC_TM1"/>
    <property type="match status" value="1"/>
</dbReference>
<feature type="transmembrane region" description="Helical" evidence="7">
    <location>
        <begin position="126"/>
        <end position="150"/>
    </location>
</feature>
<name>A0A8H2K9X8_9MICO</name>
<evidence type="ECO:0000256" key="2">
    <source>
        <dbReference type="ARBA" id="ARBA00022448"/>
    </source>
</evidence>
<evidence type="ECO:0000256" key="7">
    <source>
        <dbReference type="RuleBase" id="RU363032"/>
    </source>
</evidence>
<dbReference type="PANTHER" id="PTHR30043">
    <property type="entry name" value="PHOSPHONATES TRANSPORT SYSTEM PERMEASE PROTEIN"/>
    <property type="match status" value="1"/>
</dbReference>
<keyword evidence="10" id="KW-1185">Reference proteome</keyword>
<dbReference type="SUPFAM" id="SSF161098">
    <property type="entry name" value="MetI-like"/>
    <property type="match status" value="1"/>
</dbReference>
<dbReference type="Gene3D" id="1.10.3720.10">
    <property type="entry name" value="MetI-like"/>
    <property type="match status" value="1"/>
</dbReference>
<dbReference type="CDD" id="cd06261">
    <property type="entry name" value="TM_PBP2"/>
    <property type="match status" value="1"/>
</dbReference>
<keyword evidence="2 7" id="KW-0813">Transport</keyword>
<feature type="transmembrane region" description="Helical" evidence="7">
    <location>
        <begin position="78"/>
        <end position="99"/>
    </location>
</feature>
<accession>A0A8H2K9X8</accession>
<organism evidence="9 10">
    <name type="scientific">Rhodoglobus vestalii</name>
    <dbReference type="NCBI Taxonomy" id="193384"/>
    <lineage>
        <taxon>Bacteria</taxon>
        <taxon>Bacillati</taxon>
        <taxon>Actinomycetota</taxon>
        <taxon>Actinomycetes</taxon>
        <taxon>Micrococcales</taxon>
        <taxon>Microbacteriaceae</taxon>
        <taxon>Rhodoglobus</taxon>
    </lineage>
</organism>
<keyword evidence="3" id="KW-1003">Cell membrane</keyword>
<dbReference type="OrthoDB" id="9808005at2"/>
<dbReference type="Pfam" id="PF00528">
    <property type="entry name" value="BPD_transp_1"/>
    <property type="match status" value="1"/>
</dbReference>
<comment type="similarity">
    <text evidence="7">Belongs to the binding-protein-dependent transport system permease family.</text>
</comment>
<comment type="caution">
    <text evidence="9">The sequence shown here is derived from an EMBL/GenBank/DDBJ whole genome shotgun (WGS) entry which is preliminary data.</text>
</comment>
<feature type="domain" description="ABC transmembrane type-1" evidence="8">
    <location>
        <begin position="74"/>
        <end position="257"/>
    </location>
</feature>
<gene>
    <name evidence="9" type="ORF">FB472_2492</name>
</gene>
<keyword evidence="5 7" id="KW-1133">Transmembrane helix</keyword>